<dbReference type="Pfam" id="PF03328">
    <property type="entry name" value="HpcH_HpaI"/>
    <property type="match status" value="1"/>
</dbReference>
<evidence type="ECO:0000256" key="4">
    <source>
        <dbReference type="PIRSR" id="PIRSR015582-1"/>
    </source>
</evidence>
<dbReference type="PIRSF" id="PIRSF015582">
    <property type="entry name" value="Cit_lyase_B"/>
    <property type="match status" value="1"/>
</dbReference>
<dbReference type="EMBL" id="CP029843">
    <property type="protein sequence ID" value="AWV06701.1"/>
    <property type="molecule type" value="Genomic_DNA"/>
</dbReference>
<organism evidence="7 8">
    <name type="scientific">Marilutibacter maris</name>
    <dbReference type="NCBI Taxonomy" id="1605891"/>
    <lineage>
        <taxon>Bacteria</taxon>
        <taxon>Pseudomonadati</taxon>
        <taxon>Pseudomonadota</taxon>
        <taxon>Gammaproteobacteria</taxon>
        <taxon>Lysobacterales</taxon>
        <taxon>Lysobacteraceae</taxon>
        <taxon>Marilutibacter</taxon>
    </lineage>
</organism>
<feature type="binding site" evidence="5">
    <location>
        <position position="154"/>
    </location>
    <ligand>
        <name>Mg(2+)</name>
        <dbReference type="ChEBI" id="CHEBI:18420"/>
    </ligand>
</feature>
<evidence type="ECO:0000313" key="8">
    <source>
        <dbReference type="Proteomes" id="UP000249447"/>
    </source>
</evidence>
<keyword evidence="7" id="KW-0456">Lyase</keyword>
<feature type="binding site" evidence="5">
    <location>
        <position position="127"/>
    </location>
    <ligand>
        <name>Mg(2+)</name>
        <dbReference type="ChEBI" id="CHEBI:18420"/>
    </ligand>
</feature>
<evidence type="ECO:0000256" key="3">
    <source>
        <dbReference type="ARBA" id="ARBA00022842"/>
    </source>
</evidence>
<accession>A0A2U9T2N3</accession>
<comment type="cofactor">
    <cofactor evidence="1">
        <name>Mg(2+)</name>
        <dbReference type="ChEBI" id="CHEBI:18420"/>
    </cofactor>
</comment>
<dbReference type="Proteomes" id="UP000249447">
    <property type="component" value="Chromosome"/>
</dbReference>
<evidence type="ECO:0000256" key="2">
    <source>
        <dbReference type="ARBA" id="ARBA00022723"/>
    </source>
</evidence>
<dbReference type="PANTHER" id="PTHR32308">
    <property type="entry name" value="LYASE BETA SUBUNIT, PUTATIVE (AFU_ORTHOLOGUE AFUA_4G13030)-RELATED"/>
    <property type="match status" value="1"/>
</dbReference>
<evidence type="ECO:0000256" key="5">
    <source>
        <dbReference type="PIRSR" id="PIRSR015582-2"/>
    </source>
</evidence>
<keyword evidence="8" id="KW-1185">Reference proteome</keyword>
<dbReference type="GO" id="GO:0006107">
    <property type="term" value="P:oxaloacetate metabolic process"/>
    <property type="evidence" value="ECO:0007669"/>
    <property type="project" value="TreeGrafter"/>
</dbReference>
<dbReference type="Gene3D" id="3.20.20.60">
    <property type="entry name" value="Phosphoenolpyruvate-binding domains"/>
    <property type="match status" value="1"/>
</dbReference>
<dbReference type="OrthoDB" id="348111at2"/>
<evidence type="ECO:0000313" key="7">
    <source>
        <dbReference type="EMBL" id="AWV06701.1"/>
    </source>
</evidence>
<sequence length="285" mass="29749">MRSKLFVPGARPELFAKAYASAADAISFDLEDSVPAESKAVARTQVAGFLSARTHGDRGKLAIVRTNAPDSTHFDADLAACLDAGADLINLPKIESAPALRDAVARLEALESQRGLARTAGLLVNIESPRALRHAAAIAAAHPRVAGLQVGLGDLFEAAGIARSAANVHAVLFQVRMAAAENGAFACDGAFPAIADEAGFRAEARLARELGYIGKSCIHPRQIAWCHEVFTITPAEIEHARRVVAAARNASSAGHGAFQVDGHMIDPPFLRRAQALLAAAGDSAA</sequence>
<dbReference type="PANTHER" id="PTHR32308:SF10">
    <property type="entry name" value="CITRATE LYASE SUBUNIT BETA"/>
    <property type="match status" value="1"/>
</dbReference>
<dbReference type="InterPro" id="IPR040442">
    <property type="entry name" value="Pyrv_kinase-like_dom_sf"/>
</dbReference>
<dbReference type="SUPFAM" id="SSF51621">
    <property type="entry name" value="Phosphoenolpyruvate/pyruvate domain"/>
    <property type="match status" value="1"/>
</dbReference>
<dbReference type="RefSeq" id="WP_111265849.1">
    <property type="nucleotide sequence ID" value="NZ_CP029843.1"/>
</dbReference>
<dbReference type="InterPro" id="IPR011206">
    <property type="entry name" value="Citrate_lyase_beta/mcl1/mcl2"/>
</dbReference>
<protein>
    <submittedName>
        <fullName evidence="7">Citryl-CoA lyase</fullName>
    </submittedName>
</protein>
<keyword evidence="3 5" id="KW-0460">Magnesium</keyword>
<evidence type="ECO:0000256" key="1">
    <source>
        <dbReference type="ARBA" id="ARBA00001946"/>
    </source>
</evidence>
<evidence type="ECO:0000259" key="6">
    <source>
        <dbReference type="Pfam" id="PF03328"/>
    </source>
</evidence>
<dbReference type="GO" id="GO:0016829">
    <property type="term" value="F:lyase activity"/>
    <property type="evidence" value="ECO:0007669"/>
    <property type="project" value="UniProtKB-KW"/>
</dbReference>
<feature type="binding site" evidence="4">
    <location>
        <position position="127"/>
    </location>
    <ligand>
        <name>substrate</name>
    </ligand>
</feature>
<keyword evidence="2 5" id="KW-0479">Metal-binding</keyword>
<feature type="domain" description="HpcH/HpaI aldolase/citrate lyase" evidence="6">
    <location>
        <begin position="2"/>
        <end position="220"/>
    </location>
</feature>
<dbReference type="InterPro" id="IPR015813">
    <property type="entry name" value="Pyrv/PenolPyrv_kinase-like_dom"/>
</dbReference>
<dbReference type="AlphaFoldDB" id="A0A2U9T2N3"/>
<dbReference type="KEGG" id="lmb:C9I47_0982"/>
<feature type="binding site" evidence="4">
    <location>
        <position position="65"/>
    </location>
    <ligand>
        <name>substrate</name>
    </ligand>
</feature>
<dbReference type="GO" id="GO:0000287">
    <property type="term" value="F:magnesium ion binding"/>
    <property type="evidence" value="ECO:0007669"/>
    <property type="project" value="TreeGrafter"/>
</dbReference>
<name>A0A2U9T2N3_9GAMM</name>
<reference evidence="7 8" key="1">
    <citation type="submission" date="2018-05" db="EMBL/GenBank/DDBJ databases">
        <title>The complete genome of Lysobacter maris HZ9B, a marine bacterium antagonistic against terrestrial plant pathogens.</title>
        <authorList>
            <person name="Zhang X.-Q."/>
        </authorList>
    </citation>
    <scope>NUCLEOTIDE SEQUENCE [LARGE SCALE GENOMIC DNA]</scope>
    <source>
        <strain evidence="7 8">HZ9B</strain>
    </source>
</reference>
<gene>
    <name evidence="7" type="ORF">C9I47_0982</name>
</gene>
<dbReference type="InterPro" id="IPR005000">
    <property type="entry name" value="Aldolase/citrate-lyase_domain"/>
</dbReference>
<proteinExistence type="predicted"/>